<evidence type="ECO:0000313" key="3">
    <source>
        <dbReference type="EMBL" id="KMV15916.1"/>
    </source>
</evidence>
<feature type="region of interest" description="Disordered" evidence="1">
    <location>
        <begin position="372"/>
        <end position="392"/>
    </location>
</feature>
<accession>A0A0J8U324</accession>
<dbReference type="GO" id="GO:0003677">
    <property type="term" value="F:DNA binding"/>
    <property type="evidence" value="ECO:0007669"/>
    <property type="project" value="InterPro"/>
</dbReference>
<dbReference type="PATRIC" id="fig|451644.5.peg.4693"/>
<sequence>MTRTSNIGDVARRIRDQHKIPLTAGKSIARALAATGALDIALDTYLVQRAVDAARERGGKLTLEQAAAAIGVLLRDGKGMDYSQYPGYTELLEHITYPLILRTSPEQIAAKWAANREVEPRLTLGQFQAPLGERLVLTGTAGTGKSYALTNMLLTLCSEHGPDQVQLLIGESFLPAIGRHLADLPHTIRAFDHMEYDQEPFLRKLRYELAKRRKLWRLHRDRGDNRYEKLPALLVVLDGFTDTSELRKDVFRVLDNIRGYWDKTVVLMTLLNDWDWGRQLRSDSKHHLHFGGYSGPTIWMDQTLRERLGHPQLRYFAPDPDGGHVAIHTARARDAFPSTSPAVSRVVDSPRFDDTFATAMAAGIRAAVDVKDPSTVAPTPRPDVPEPEKYGEDRVPRGAHIHDVFFPGLAVRTIIGTANDPQTTIEGMDLPALLPEHAPGDDALVVVWLKERVYQPNWEDRVWVRAHTVGDTDAASVEQAVRDARITARHPDTDRESALWKLLAKWESSS</sequence>
<dbReference type="AlphaFoldDB" id="A0A0J8U324"/>
<evidence type="ECO:0000256" key="1">
    <source>
        <dbReference type="SAM" id="MobiDB-lite"/>
    </source>
</evidence>
<evidence type="ECO:0000259" key="2">
    <source>
        <dbReference type="Pfam" id="PF01580"/>
    </source>
</evidence>
<dbReference type="Proteomes" id="UP000037594">
    <property type="component" value="Unassembled WGS sequence"/>
</dbReference>
<dbReference type="RefSeq" id="WP_048896176.1">
    <property type="nucleotide sequence ID" value="NZ_LFOD01000025.1"/>
</dbReference>
<dbReference type="EMBL" id="LFOD01000025">
    <property type="protein sequence ID" value="KMV15916.1"/>
    <property type="molecule type" value="Genomic_DNA"/>
</dbReference>
<evidence type="ECO:0000313" key="4">
    <source>
        <dbReference type="Proteomes" id="UP000037594"/>
    </source>
</evidence>
<dbReference type="InterPro" id="IPR002543">
    <property type="entry name" value="FtsK_dom"/>
</dbReference>
<feature type="compositionally biased region" description="Basic and acidic residues" evidence="1">
    <location>
        <begin position="383"/>
        <end position="392"/>
    </location>
</feature>
<reference evidence="3 4" key="1">
    <citation type="submission" date="2015-06" db="EMBL/GenBank/DDBJ databases">
        <title>Genome sequence of Mycobacterium conceptionense strain MLE.</title>
        <authorList>
            <person name="Greninger A.L."/>
            <person name="Cunningham G."/>
            <person name="Chiu C.Y."/>
            <person name="Miller S."/>
        </authorList>
    </citation>
    <scope>NUCLEOTIDE SEQUENCE [LARGE SCALE GENOMIC DNA]</scope>
    <source>
        <strain evidence="3 4">MLE</strain>
    </source>
</reference>
<dbReference type="InterPro" id="IPR027417">
    <property type="entry name" value="P-loop_NTPase"/>
</dbReference>
<proteinExistence type="predicted"/>
<feature type="domain" description="FtsK" evidence="2">
    <location>
        <begin position="134"/>
        <end position="216"/>
    </location>
</feature>
<comment type="caution">
    <text evidence="3">The sequence shown here is derived from an EMBL/GenBank/DDBJ whole genome shotgun (WGS) entry which is preliminary data.</text>
</comment>
<name>A0A0J8U324_9MYCO</name>
<gene>
    <name evidence="3" type="ORF">ACT17_22735</name>
</gene>
<organism evidence="3 4">
    <name type="scientific">Mycolicibacterium conceptionense</name>
    <dbReference type="NCBI Taxonomy" id="451644"/>
    <lineage>
        <taxon>Bacteria</taxon>
        <taxon>Bacillati</taxon>
        <taxon>Actinomycetota</taxon>
        <taxon>Actinomycetes</taxon>
        <taxon>Mycobacteriales</taxon>
        <taxon>Mycobacteriaceae</taxon>
        <taxon>Mycolicibacterium</taxon>
    </lineage>
</organism>
<dbReference type="OrthoDB" id="9906632at2"/>
<protein>
    <recommendedName>
        <fullName evidence="2">FtsK domain-containing protein</fullName>
    </recommendedName>
</protein>
<dbReference type="GO" id="GO:0005524">
    <property type="term" value="F:ATP binding"/>
    <property type="evidence" value="ECO:0007669"/>
    <property type="project" value="InterPro"/>
</dbReference>
<dbReference type="Pfam" id="PF01580">
    <property type="entry name" value="FtsK_SpoIIIE"/>
    <property type="match status" value="1"/>
</dbReference>
<dbReference type="Gene3D" id="3.40.50.300">
    <property type="entry name" value="P-loop containing nucleotide triphosphate hydrolases"/>
    <property type="match status" value="1"/>
</dbReference>